<feature type="compositionally biased region" description="Basic and acidic residues" evidence="1">
    <location>
        <begin position="262"/>
        <end position="277"/>
    </location>
</feature>
<comment type="caution">
    <text evidence="2">The sequence shown here is derived from an EMBL/GenBank/DDBJ whole genome shotgun (WGS) entry which is preliminary data.</text>
</comment>
<evidence type="ECO:0000313" key="2">
    <source>
        <dbReference type="EMBL" id="MFH4979299.1"/>
    </source>
</evidence>
<evidence type="ECO:0000256" key="1">
    <source>
        <dbReference type="SAM" id="MobiDB-lite"/>
    </source>
</evidence>
<feature type="compositionally biased region" description="Basic and acidic residues" evidence="1">
    <location>
        <begin position="134"/>
        <end position="148"/>
    </location>
</feature>
<gene>
    <name evidence="2" type="ORF">AB6A40_006008</name>
</gene>
<proteinExistence type="predicted"/>
<evidence type="ECO:0008006" key="4">
    <source>
        <dbReference type="Google" id="ProtNLM"/>
    </source>
</evidence>
<keyword evidence="3" id="KW-1185">Reference proteome</keyword>
<protein>
    <recommendedName>
        <fullName evidence="4">PWWP domain-containing protein</fullName>
    </recommendedName>
</protein>
<accession>A0ABD6EMC3</accession>
<feature type="compositionally biased region" description="Low complexity" evidence="1">
    <location>
        <begin position="124"/>
        <end position="133"/>
    </location>
</feature>
<sequence length="655" mass="72717">MVRRCSAGGSSSSSAVFKSGDVVWAPYRRIPRWPSIVRCVYPKKITYVFLPEEQGARPVTFHAAPSKIQPFLPNEKLDSGASDALRAAFAAAVEHIKKTGQEVRCPIPGVSLSNNAEKTVYCPSTSSASSGASPKKDVIESAEESSHDGEEESSWLKTGDVVWLQMPSQVKWPMLIKQVKKKFVMVNSFPLVTAAKTERYPRTACEKFEVRGLQAAIKKERNRELKAALNSVWIYLNGEEDELSSGEKTVEKKTVFEMGISDEKTTEDDSRSNHEAAAKMNSRPSETLKSDIEFNESTLVDSAHSPEENLSGNESFCSTMAQLGSTSSRWSLPEKRPTVRLSLKRSAPSKRPRFSEAMNDLEAELQKKTENLTKGNVVWLYRQEIMQKWPILIVKCDKEKGVCYYRELPVQKGVEVDSGLEECSLKSISLYDSVTIDKEEVADEELRKAIEQADEIVEGTFSPFCNEVSSTTVEPSAEALNENGTVSREEDLQRAVKLLPSEVQSVCESDGCLSFLKQIWQRKIPCERHQKYKVPPLDSLSLAVPIGDILPESSCVSLIGRYCECLSSFPDALPLVHLVHYVATVALPEAVIYSIAKVRNISMDEANLVFAESTKSLENVNGDLHGSQKMSPGAFEHLLKVVSDARQEDDVIDVD</sequence>
<organism evidence="2 3">
    <name type="scientific">Gnathostoma spinigerum</name>
    <dbReference type="NCBI Taxonomy" id="75299"/>
    <lineage>
        <taxon>Eukaryota</taxon>
        <taxon>Metazoa</taxon>
        <taxon>Ecdysozoa</taxon>
        <taxon>Nematoda</taxon>
        <taxon>Chromadorea</taxon>
        <taxon>Rhabditida</taxon>
        <taxon>Spirurina</taxon>
        <taxon>Gnathostomatomorpha</taxon>
        <taxon>Gnathostomatoidea</taxon>
        <taxon>Gnathostomatidae</taxon>
        <taxon>Gnathostoma</taxon>
    </lineage>
</organism>
<dbReference type="Proteomes" id="UP001608902">
    <property type="component" value="Unassembled WGS sequence"/>
</dbReference>
<dbReference type="AlphaFoldDB" id="A0ABD6EMC3"/>
<evidence type="ECO:0000313" key="3">
    <source>
        <dbReference type="Proteomes" id="UP001608902"/>
    </source>
</evidence>
<reference evidence="2 3" key="1">
    <citation type="submission" date="2024-08" db="EMBL/GenBank/DDBJ databases">
        <title>Gnathostoma spinigerum genome.</title>
        <authorList>
            <person name="Gonzalez-Bertolin B."/>
            <person name="Monzon S."/>
            <person name="Zaballos A."/>
            <person name="Jimenez P."/>
            <person name="Dekumyoy P."/>
            <person name="Varona S."/>
            <person name="Cuesta I."/>
            <person name="Sumanam S."/>
            <person name="Adisakwattana P."/>
            <person name="Gasser R.B."/>
            <person name="Hernandez-Gonzalez A."/>
            <person name="Young N.D."/>
            <person name="Perteguer M.J."/>
        </authorList>
    </citation>
    <scope>NUCLEOTIDE SEQUENCE [LARGE SCALE GENOMIC DNA]</scope>
    <source>
        <strain evidence="2">AL3</strain>
        <tissue evidence="2">Liver</tissue>
    </source>
</reference>
<name>A0ABD6EMC3_9BILA</name>
<dbReference type="SUPFAM" id="SSF63748">
    <property type="entry name" value="Tudor/PWWP/MBT"/>
    <property type="match status" value="1"/>
</dbReference>
<dbReference type="EMBL" id="JBGFUD010004032">
    <property type="protein sequence ID" value="MFH4979299.1"/>
    <property type="molecule type" value="Genomic_DNA"/>
</dbReference>
<feature type="region of interest" description="Disordered" evidence="1">
    <location>
        <begin position="262"/>
        <end position="290"/>
    </location>
</feature>
<feature type="region of interest" description="Disordered" evidence="1">
    <location>
        <begin position="123"/>
        <end position="153"/>
    </location>
</feature>